<dbReference type="InterPro" id="IPR013211">
    <property type="entry name" value="LVIVD"/>
</dbReference>
<name>A0A8J3TTV3_9ACTN</name>
<feature type="region of interest" description="Disordered" evidence="1">
    <location>
        <begin position="263"/>
        <end position="289"/>
    </location>
</feature>
<dbReference type="EMBL" id="BOOO01000034">
    <property type="protein sequence ID" value="GII32336.1"/>
    <property type="molecule type" value="Genomic_DNA"/>
</dbReference>
<dbReference type="Proteomes" id="UP000650628">
    <property type="component" value="Unassembled WGS sequence"/>
</dbReference>
<organism evidence="3 4">
    <name type="scientific">Planotetraspora mira</name>
    <dbReference type="NCBI Taxonomy" id="58121"/>
    <lineage>
        <taxon>Bacteria</taxon>
        <taxon>Bacillati</taxon>
        <taxon>Actinomycetota</taxon>
        <taxon>Actinomycetes</taxon>
        <taxon>Streptosporangiales</taxon>
        <taxon>Streptosporangiaceae</taxon>
        <taxon>Planotetraspora</taxon>
    </lineage>
</organism>
<feature type="chain" id="PRO_5035174131" description="LVIVD repeat-containing protein" evidence="2">
    <location>
        <begin position="37"/>
        <end position="600"/>
    </location>
</feature>
<sequence length="600" mass="64162">MHIGRTAHWGRAWLRKLSVIAAGTVLVGLMPATAMADDADPRIGLGAGWLDAQQAASGLELLAHQDRPEGFYQPSNPGNLSYANSDMAFSGKYAFVGNFNGFNIYDISAPSNPVLTTSVVCPGGQGDMSVYGNLLFMSVEETRGRLDCGTQGASGTVNPDRFRGVRVFDVSDITKPVQVAAVQTCRGSHTHTLVTSKNDPENVYVYVSGTAGVRSGAELAGCANTAATDPNTSLWRIDIIRVPLAAPQNASIVNQPRLFADPETGALDGLQNNPATPQHPSGSNWSPRPVTNHCHDITAYSEIGLAAAACAGNGLLLDISDPANPVRLDEVSDPNFAYWHSATLNNDGTKVIFTDEWGGGTGARCRTTDEPSWGADAIYDIVDGKLKFASYYKLPVAQTTQENCVAHNGSLIPVPGRDIMVQAWYQGGVSAFDFTDSAHPREIAFFDRGPINASALVTGGFWSAYYYNGHIYGSEIARGFDAFALTPSEHLDQAEIDAAATVGFDRFNAQHQPKLSWPASFELVRAYYAQALRTGTLKANTAANVRKFVDRAERFNDGPQKKAAVAQLRAVSHQLDTSVSAQAALAKSLNDLADALDRTA</sequence>
<dbReference type="AlphaFoldDB" id="A0A8J3TTV3"/>
<comment type="caution">
    <text evidence="3">The sequence shown here is derived from an EMBL/GenBank/DDBJ whole genome shotgun (WGS) entry which is preliminary data.</text>
</comment>
<gene>
    <name evidence="3" type="ORF">Pmi06nite_57780</name>
</gene>
<proteinExistence type="predicted"/>
<dbReference type="Pfam" id="PF08309">
    <property type="entry name" value="LVIVD"/>
    <property type="match status" value="1"/>
</dbReference>
<dbReference type="RefSeq" id="WP_377344042.1">
    <property type="nucleotide sequence ID" value="NZ_JBHTHH010000018.1"/>
</dbReference>
<protein>
    <recommendedName>
        <fullName evidence="5">LVIVD repeat-containing protein</fullName>
    </recommendedName>
</protein>
<accession>A0A8J3TTV3</accession>
<keyword evidence="2" id="KW-0732">Signal</keyword>
<keyword evidence="4" id="KW-1185">Reference proteome</keyword>
<feature type="signal peptide" evidence="2">
    <location>
        <begin position="1"/>
        <end position="36"/>
    </location>
</feature>
<evidence type="ECO:0000313" key="3">
    <source>
        <dbReference type="EMBL" id="GII32336.1"/>
    </source>
</evidence>
<evidence type="ECO:0000256" key="1">
    <source>
        <dbReference type="SAM" id="MobiDB-lite"/>
    </source>
</evidence>
<evidence type="ECO:0008006" key="5">
    <source>
        <dbReference type="Google" id="ProtNLM"/>
    </source>
</evidence>
<reference evidence="3 4" key="1">
    <citation type="submission" date="2021-01" db="EMBL/GenBank/DDBJ databases">
        <title>Whole genome shotgun sequence of Planotetraspora mira NBRC 15435.</title>
        <authorList>
            <person name="Komaki H."/>
            <person name="Tamura T."/>
        </authorList>
    </citation>
    <scope>NUCLEOTIDE SEQUENCE [LARGE SCALE GENOMIC DNA]</scope>
    <source>
        <strain evidence="3 4">NBRC 15435</strain>
    </source>
</reference>
<evidence type="ECO:0000256" key="2">
    <source>
        <dbReference type="SAM" id="SignalP"/>
    </source>
</evidence>
<evidence type="ECO:0000313" key="4">
    <source>
        <dbReference type="Proteomes" id="UP000650628"/>
    </source>
</evidence>
<feature type="compositionally biased region" description="Polar residues" evidence="1">
    <location>
        <begin position="270"/>
        <end position="286"/>
    </location>
</feature>